<evidence type="ECO:0000256" key="1">
    <source>
        <dbReference type="SAM" id="MobiDB-lite"/>
    </source>
</evidence>
<dbReference type="eggNOG" id="COG1306">
    <property type="taxonomic scope" value="Bacteria"/>
</dbReference>
<feature type="signal peptide" evidence="2">
    <location>
        <begin position="1"/>
        <end position="30"/>
    </location>
</feature>
<protein>
    <submittedName>
        <fullName evidence="4">Putative glycosyl hydrolase domain DUF4015</fullName>
    </submittedName>
</protein>
<feature type="chain" id="PRO_5004794711" evidence="2">
    <location>
        <begin position="31"/>
        <end position="430"/>
    </location>
</feature>
<feature type="region of interest" description="Disordered" evidence="1">
    <location>
        <begin position="41"/>
        <end position="67"/>
    </location>
</feature>
<dbReference type="KEGG" id="gba:J421_4336"/>
<dbReference type="RefSeq" id="WP_025413306.1">
    <property type="nucleotide sequence ID" value="NZ_CP007128.1"/>
</dbReference>
<accession>W0RQP3</accession>
<name>W0RQP3_9BACT</name>
<feature type="compositionally biased region" description="Low complexity" evidence="1">
    <location>
        <begin position="58"/>
        <end position="67"/>
    </location>
</feature>
<dbReference type="STRING" id="861299.J421_4336"/>
<keyword evidence="2" id="KW-0732">Signal</keyword>
<dbReference type="GO" id="GO:0016787">
    <property type="term" value="F:hydrolase activity"/>
    <property type="evidence" value="ECO:0007669"/>
    <property type="project" value="UniProtKB-KW"/>
</dbReference>
<evidence type="ECO:0000313" key="4">
    <source>
        <dbReference type="EMBL" id="AHG91873.1"/>
    </source>
</evidence>
<dbReference type="InParanoid" id="W0RQP3"/>
<organism evidence="4 5">
    <name type="scientific">Gemmatirosa kalamazoonensis</name>
    <dbReference type="NCBI Taxonomy" id="861299"/>
    <lineage>
        <taxon>Bacteria</taxon>
        <taxon>Pseudomonadati</taxon>
        <taxon>Gemmatimonadota</taxon>
        <taxon>Gemmatimonadia</taxon>
        <taxon>Gemmatimonadales</taxon>
        <taxon>Gemmatimonadaceae</taxon>
        <taxon>Gemmatirosa</taxon>
    </lineage>
</organism>
<dbReference type="OrthoDB" id="9774125at2"/>
<evidence type="ECO:0000259" key="3">
    <source>
        <dbReference type="Pfam" id="PF13200"/>
    </source>
</evidence>
<dbReference type="Gene3D" id="3.20.20.80">
    <property type="entry name" value="Glycosidases"/>
    <property type="match status" value="1"/>
</dbReference>
<dbReference type="HOGENOM" id="CLU_030168_2_0_0"/>
<dbReference type="AlphaFoldDB" id="W0RQP3"/>
<dbReference type="EMBL" id="CP007128">
    <property type="protein sequence ID" value="AHG91873.1"/>
    <property type="molecule type" value="Genomic_DNA"/>
</dbReference>
<dbReference type="InterPro" id="IPR017853">
    <property type="entry name" value="GH"/>
</dbReference>
<dbReference type="InterPro" id="IPR025275">
    <property type="entry name" value="DUF4015"/>
</dbReference>
<feature type="domain" description="DUF4015" evidence="3">
    <location>
        <begin position="91"/>
        <end position="401"/>
    </location>
</feature>
<evidence type="ECO:0000313" key="5">
    <source>
        <dbReference type="Proteomes" id="UP000019151"/>
    </source>
</evidence>
<reference evidence="4 5" key="1">
    <citation type="journal article" date="2014" name="Genome Announc.">
        <title>Genome Sequence and Methylome of Soil Bacterium Gemmatirosa kalamazoonensis KBS708T, a Member of the Rarely Cultivated Gemmatimonadetes Phylum.</title>
        <authorList>
            <person name="Debruyn J.M."/>
            <person name="Radosevich M."/>
            <person name="Wommack K.E."/>
            <person name="Polson S.W."/>
            <person name="Hauser L.J."/>
            <person name="Fawaz M.N."/>
            <person name="Korlach J."/>
            <person name="Tsai Y.C."/>
        </authorList>
    </citation>
    <scope>NUCLEOTIDE SEQUENCE [LARGE SCALE GENOMIC DNA]</scope>
    <source>
        <strain evidence="4 5">KBS708</strain>
    </source>
</reference>
<dbReference type="PATRIC" id="fig|861299.3.peg.4390"/>
<evidence type="ECO:0000256" key="2">
    <source>
        <dbReference type="SAM" id="SignalP"/>
    </source>
</evidence>
<sequence length="430" mass="47028">MLPPSHPLRPRPALFRLLARTLLLGGLATAACDASARAGRPAGAVSDSASGTVSPGSARPAQAAVPAEAKGAEATAAALARNDGPAPAIRALYVNRFAAQSRKRMPHFIALADSTEINALVIDMKDEFGLNYHSADPKFAQNAGTMGKVRDVKAMLDTLKAHGILPIARIVVFKDSVTALLHPEWSIRREDGSIWRDKKGTPWVNPYHRELWDYNIGVAEELARMGFGEIQFDYIRFPEPYASLPKQIFPGADGMSKPDAIAAFLKEANDRLDKLGVRATADIFGLVTTVNGPLEVAQWWEKLAPVTDVLLPMVYPSHYVRGSFGIPVPNAEPYKVVNISISRARERDAKLGITGGEHVRPWLQAFSLGKPDYTAEEVRQQKQAVYDAGYDGWVLWHPGSKFEPFEAALERGELVSHKKEHPTPAPKHVE</sequence>
<keyword evidence="4" id="KW-0378">Hydrolase</keyword>
<gene>
    <name evidence="4" type="ORF">J421_4336</name>
</gene>
<keyword evidence="5" id="KW-1185">Reference proteome</keyword>
<proteinExistence type="predicted"/>
<dbReference type="Proteomes" id="UP000019151">
    <property type="component" value="Chromosome"/>
</dbReference>
<dbReference type="Pfam" id="PF13200">
    <property type="entry name" value="DUF4015"/>
    <property type="match status" value="1"/>
</dbReference>
<dbReference type="SUPFAM" id="SSF51445">
    <property type="entry name" value="(Trans)glycosidases"/>
    <property type="match status" value="1"/>
</dbReference>